<keyword evidence="1" id="KW-1185">Reference proteome</keyword>
<organism evidence="1 2">
    <name type="scientific">Acrobeloides nanus</name>
    <dbReference type="NCBI Taxonomy" id="290746"/>
    <lineage>
        <taxon>Eukaryota</taxon>
        <taxon>Metazoa</taxon>
        <taxon>Ecdysozoa</taxon>
        <taxon>Nematoda</taxon>
        <taxon>Chromadorea</taxon>
        <taxon>Rhabditida</taxon>
        <taxon>Tylenchina</taxon>
        <taxon>Cephalobomorpha</taxon>
        <taxon>Cephaloboidea</taxon>
        <taxon>Cephalobidae</taxon>
        <taxon>Acrobeloides</taxon>
    </lineage>
</organism>
<dbReference type="Proteomes" id="UP000887540">
    <property type="component" value="Unplaced"/>
</dbReference>
<reference evidence="2" key="1">
    <citation type="submission" date="2022-11" db="UniProtKB">
        <authorList>
            <consortium name="WormBaseParasite"/>
        </authorList>
    </citation>
    <scope>IDENTIFICATION</scope>
</reference>
<dbReference type="WBParaSite" id="ACRNAN_scaffold1928.g20831.t1">
    <property type="protein sequence ID" value="ACRNAN_scaffold1928.g20831.t1"/>
    <property type="gene ID" value="ACRNAN_scaffold1928.g20831"/>
</dbReference>
<sequence>MVLTKKKLIYYGIILVITISLQRRWKTAEIPDHLLGHTARFHPEFISVELQKRLLKLIKETKVFPWDSDKSDIFFSRTYTDIGEDIPIGSDGTCSNPYLIPNQDKSKCILEPWFAYTRHFLLYGGLDGLKENFTFHFIIQVPGQTAPVHIDNPYFEDATMFQYPPWLLEVMAGSGLYQDTFIDQVQGVGYLHEWNKPKYGGQFAYFDKNTIVPTYEKPTPRSVMLIDGSKTIHASTIYKPKFRPPIMAKDAKNELVFSPTKEGDETWELRSNDKILRKYHTDDLRINAIYRARCFESEEKRKEFNKWYKTPGNGRPIEEILNELKEELVNKRDYDRKTLDSMPRFDLALVLVDEFVKYPWPTRSLFPYNYCALPDLYPWTEKYLKWICF</sequence>
<accession>A0A914D543</accession>
<protein>
    <submittedName>
        <fullName evidence="2">Uncharacterized protein</fullName>
    </submittedName>
</protein>
<proteinExistence type="predicted"/>
<evidence type="ECO:0000313" key="1">
    <source>
        <dbReference type="Proteomes" id="UP000887540"/>
    </source>
</evidence>
<evidence type="ECO:0000313" key="2">
    <source>
        <dbReference type="WBParaSite" id="ACRNAN_scaffold1928.g20831.t1"/>
    </source>
</evidence>
<name>A0A914D543_9BILA</name>
<dbReference type="AlphaFoldDB" id="A0A914D543"/>